<feature type="region of interest" description="Disordered" evidence="1">
    <location>
        <begin position="228"/>
        <end position="250"/>
    </location>
</feature>
<proteinExistence type="predicted"/>
<feature type="compositionally biased region" description="Polar residues" evidence="1">
    <location>
        <begin position="152"/>
        <end position="163"/>
    </location>
</feature>
<feature type="compositionally biased region" description="Polar residues" evidence="1">
    <location>
        <begin position="100"/>
        <end position="111"/>
    </location>
</feature>
<protein>
    <submittedName>
        <fullName evidence="2">Uncharacterized protein</fullName>
    </submittedName>
</protein>
<comment type="caution">
    <text evidence="2">The sequence shown here is derived from an EMBL/GenBank/DDBJ whole genome shotgun (WGS) entry which is preliminary data.</text>
</comment>
<sequence length="250" mass="27294">MFTHTSIPAKYSENIKRTKYWSGNHFVPLVNTKQSRTTVQPLQYLSDSAPENSADKPYILDSDDDFPSLQETEAIRKPTVGKGSLSSPPCALNAGEPRLSTVSKDANSSHTLRLDDDFPSLPETEAIRKPTVGKGSLSSPPGALNAGEPRLSTVSKDANSSHTLRLDEDFPSLPDTEATRKPTVVWSSHVEDNDDDAIRLATIQEESYSADETDSILHVDSSMRTEEVTDVSSFDGADTEMPIFIPGPRT</sequence>
<reference evidence="2" key="1">
    <citation type="journal article" date="2019" name="bioRxiv">
        <title>The Genome of the Zebra Mussel, Dreissena polymorpha: A Resource for Invasive Species Research.</title>
        <authorList>
            <person name="McCartney M.A."/>
            <person name="Auch B."/>
            <person name="Kono T."/>
            <person name="Mallez S."/>
            <person name="Zhang Y."/>
            <person name="Obille A."/>
            <person name="Becker A."/>
            <person name="Abrahante J.E."/>
            <person name="Garbe J."/>
            <person name="Badalamenti J.P."/>
            <person name="Herman A."/>
            <person name="Mangelson H."/>
            <person name="Liachko I."/>
            <person name="Sullivan S."/>
            <person name="Sone E.D."/>
            <person name="Koren S."/>
            <person name="Silverstein K.A.T."/>
            <person name="Beckman K.B."/>
            <person name="Gohl D.M."/>
        </authorList>
    </citation>
    <scope>NUCLEOTIDE SEQUENCE</scope>
    <source>
        <strain evidence="2">Duluth1</strain>
        <tissue evidence="2">Whole animal</tissue>
    </source>
</reference>
<dbReference type="AlphaFoldDB" id="A0A9D4BXH6"/>
<evidence type="ECO:0000313" key="2">
    <source>
        <dbReference type="EMBL" id="KAH3712503.1"/>
    </source>
</evidence>
<name>A0A9D4BXH6_DREPO</name>
<gene>
    <name evidence="2" type="ORF">DPMN_072250</name>
</gene>
<keyword evidence="3" id="KW-1185">Reference proteome</keyword>
<dbReference type="Proteomes" id="UP000828390">
    <property type="component" value="Unassembled WGS sequence"/>
</dbReference>
<organism evidence="2 3">
    <name type="scientific">Dreissena polymorpha</name>
    <name type="common">Zebra mussel</name>
    <name type="synonym">Mytilus polymorpha</name>
    <dbReference type="NCBI Taxonomy" id="45954"/>
    <lineage>
        <taxon>Eukaryota</taxon>
        <taxon>Metazoa</taxon>
        <taxon>Spiralia</taxon>
        <taxon>Lophotrochozoa</taxon>
        <taxon>Mollusca</taxon>
        <taxon>Bivalvia</taxon>
        <taxon>Autobranchia</taxon>
        <taxon>Heteroconchia</taxon>
        <taxon>Euheterodonta</taxon>
        <taxon>Imparidentia</taxon>
        <taxon>Neoheterodontei</taxon>
        <taxon>Myida</taxon>
        <taxon>Dreissenoidea</taxon>
        <taxon>Dreissenidae</taxon>
        <taxon>Dreissena</taxon>
    </lineage>
</organism>
<evidence type="ECO:0000256" key="1">
    <source>
        <dbReference type="SAM" id="MobiDB-lite"/>
    </source>
</evidence>
<feature type="region of interest" description="Disordered" evidence="1">
    <location>
        <begin position="43"/>
        <end position="180"/>
    </location>
</feature>
<dbReference type="EMBL" id="JAIWYP010000014">
    <property type="protein sequence ID" value="KAH3712503.1"/>
    <property type="molecule type" value="Genomic_DNA"/>
</dbReference>
<evidence type="ECO:0000313" key="3">
    <source>
        <dbReference type="Proteomes" id="UP000828390"/>
    </source>
</evidence>
<accession>A0A9D4BXH6</accession>
<reference evidence="2" key="2">
    <citation type="submission" date="2020-11" db="EMBL/GenBank/DDBJ databases">
        <authorList>
            <person name="McCartney M.A."/>
            <person name="Auch B."/>
            <person name="Kono T."/>
            <person name="Mallez S."/>
            <person name="Becker A."/>
            <person name="Gohl D.M."/>
            <person name="Silverstein K.A.T."/>
            <person name="Koren S."/>
            <person name="Bechman K.B."/>
            <person name="Herman A."/>
            <person name="Abrahante J.E."/>
            <person name="Garbe J."/>
        </authorList>
    </citation>
    <scope>NUCLEOTIDE SEQUENCE</scope>
    <source>
        <strain evidence="2">Duluth1</strain>
        <tissue evidence="2">Whole animal</tissue>
    </source>
</reference>